<protein>
    <submittedName>
        <fullName evidence="2">Uncharacterized protein</fullName>
    </submittedName>
</protein>
<reference evidence="2 3" key="1">
    <citation type="submission" date="2024-10" db="EMBL/GenBank/DDBJ databases">
        <title>Updated reference genomes for cyclostephanoid diatoms.</title>
        <authorList>
            <person name="Roberts W.R."/>
            <person name="Alverson A.J."/>
        </authorList>
    </citation>
    <scope>NUCLEOTIDE SEQUENCE [LARGE SCALE GENOMIC DNA]</scope>
    <source>
        <strain evidence="2 3">AJA228-03</strain>
    </source>
</reference>
<keyword evidence="3" id="KW-1185">Reference proteome</keyword>
<gene>
    <name evidence="2" type="ORF">ACHAXA_001565</name>
</gene>
<dbReference type="AlphaFoldDB" id="A0ABD3RTG5"/>
<keyword evidence="1" id="KW-0812">Transmembrane</keyword>
<keyword evidence="1" id="KW-1133">Transmembrane helix</keyword>
<evidence type="ECO:0000313" key="3">
    <source>
        <dbReference type="Proteomes" id="UP001530377"/>
    </source>
</evidence>
<dbReference type="EMBL" id="JALLPB020000191">
    <property type="protein sequence ID" value="KAL3815586.1"/>
    <property type="molecule type" value="Genomic_DNA"/>
</dbReference>
<comment type="caution">
    <text evidence="2">The sequence shown here is derived from an EMBL/GenBank/DDBJ whole genome shotgun (WGS) entry which is preliminary data.</text>
</comment>
<proteinExistence type="predicted"/>
<sequence length="83" mass="9058">MFRPTSFVRQAERLINRNPELFGPGPVARRPVGIGAMPPLRGLVVCASQGLAVALLGGIAYNVLIGNPEIKKVEDYYKENPPR</sequence>
<evidence type="ECO:0000313" key="2">
    <source>
        <dbReference type="EMBL" id="KAL3815586.1"/>
    </source>
</evidence>
<accession>A0ABD3RTG5</accession>
<feature type="transmembrane region" description="Helical" evidence="1">
    <location>
        <begin position="42"/>
        <end position="64"/>
    </location>
</feature>
<dbReference type="Proteomes" id="UP001530377">
    <property type="component" value="Unassembled WGS sequence"/>
</dbReference>
<keyword evidence="1" id="KW-0472">Membrane</keyword>
<organism evidence="2 3">
    <name type="scientific">Cyclostephanos tholiformis</name>
    <dbReference type="NCBI Taxonomy" id="382380"/>
    <lineage>
        <taxon>Eukaryota</taxon>
        <taxon>Sar</taxon>
        <taxon>Stramenopiles</taxon>
        <taxon>Ochrophyta</taxon>
        <taxon>Bacillariophyta</taxon>
        <taxon>Coscinodiscophyceae</taxon>
        <taxon>Thalassiosirophycidae</taxon>
        <taxon>Stephanodiscales</taxon>
        <taxon>Stephanodiscaceae</taxon>
        <taxon>Cyclostephanos</taxon>
    </lineage>
</organism>
<name>A0ABD3RTG5_9STRA</name>
<evidence type="ECO:0000256" key="1">
    <source>
        <dbReference type="SAM" id="Phobius"/>
    </source>
</evidence>